<evidence type="ECO:0000313" key="2">
    <source>
        <dbReference type="Proteomes" id="UP001154114"/>
    </source>
</evidence>
<dbReference type="AlphaFoldDB" id="A0A9N8L3X0"/>
<dbReference type="Proteomes" id="UP001154114">
    <property type="component" value="Chromosome 18"/>
</dbReference>
<protein>
    <submittedName>
        <fullName evidence="1">Uncharacterized protein</fullName>
    </submittedName>
</protein>
<reference evidence="1" key="1">
    <citation type="submission" date="2021-12" db="EMBL/GenBank/DDBJ databases">
        <authorList>
            <person name="King R."/>
        </authorList>
    </citation>
    <scope>NUCLEOTIDE SEQUENCE</scope>
</reference>
<organism evidence="1 2">
    <name type="scientific">Chrysodeixis includens</name>
    <name type="common">Soybean looper</name>
    <name type="synonym">Pseudoplusia includens</name>
    <dbReference type="NCBI Taxonomy" id="689277"/>
    <lineage>
        <taxon>Eukaryota</taxon>
        <taxon>Metazoa</taxon>
        <taxon>Ecdysozoa</taxon>
        <taxon>Arthropoda</taxon>
        <taxon>Hexapoda</taxon>
        <taxon>Insecta</taxon>
        <taxon>Pterygota</taxon>
        <taxon>Neoptera</taxon>
        <taxon>Endopterygota</taxon>
        <taxon>Lepidoptera</taxon>
        <taxon>Glossata</taxon>
        <taxon>Ditrysia</taxon>
        <taxon>Noctuoidea</taxon>
        <taxon>Noctuidae</taxon>
        <taxon>Plusiinae</taxon>
        <taxon>Chrysodeixis</taxon>
    </lineage>
</organism>
<name>A0A9N8L3X0_CHRIL</name>
<dbReference type="OrthoDB" id="8196809at2759"/>
<dbReference type="EMBL" id="LR824021">
    <property type="protein sequence ID" value="CAD0203154.1"/>
    <property type="molecule type" value="Genomic_DNA"/>
</dbReference>
<proteinExistence type="predicted"/>
<sequence>MFDYQINSERDGAYAVPHYQKLRVRVIHIRDNRKGQPARSAMGRPRPGRTAFMITVFPTPGKYEFTTAAWGSHSTAENLNTAIQKRDVTSTAPSVELYGTRASVISLISRKMALPKKLT</sequence>
<evidence type="ECO:0000313" key="1">
    <source>
        <dbReference type="EMBL" id="CAD0203154.1"/>
    </source>
</evidence>
<accession>A0A9N8L3X0</accession>
<gene>
    <name evidence="1" type="ORF">CINC_LOCUS4809</name>
</gene>
<keyword evidence="2" id="KW-1185">Reference proteome</keyword>